<evidence type="ECO:0000259" key="10">
    <source>
        <dbReference type="Pfam" id="PF07195"/>
    </source>
</evidence>
<evidence type="ECO:0000259" key="9">
    <source>
        <dbReference type="Pfam" id="PF02465"/>
    </source>
</evidence>
<keyword evidence="12" id="KW-1185">Reference proteome</keyword>
<evidence type="ECO:0000256" key="8">
    <source>
        <dbReference type="SAM" id="Coils"/>
    </source>
</evidence>
<evidence type="ECO:0000256" key="4">
    <source>
        <dbReference type="ARBA" id="ARBA00023054"/>
    </source>
</evidence>
<dbReference type="PANTHER" id="PTHR30288">
    <property type="entry name" value="FLAGELLAR CAP/ASSEMBLY PROTEIN FLID"/>
    <property type="match status" value="1"/>
</dbReference>
<accession>A0A918N940</accession>
<organism evidence="11 12">
    <name type="scientific">Saccharospirillum salsuginis</name>
    <dbReference type="NCBI Taxonomy" id="418750"/>
    <lineage>
        <taxon>Bacteria</taxon>
        <taxon>Pseudomonadati</taxon>
        <taxon>Pseudomonadota</taxon>
        <taxon>Gammaproteobacteria</taxon>
        <taxon>Oceanospirillales</taxon>
        <taxon>Saccharospirillaceae</taxon>
        <taxon>Saccharospirillum</taxon>
    </lineage>
</organism>
<evidence type="ECO:0000256" key="3">
    <source>
        <dbReference type="ARBA" id="ARBA00011255"/>
    </source>
</evidence>
<dbReference type="Pfam" id="PF07196">
    <property type="entry name" value="Flagellin_IN"/>
    <property type="match status" value="2"/>
</dbReference>
<dbReference type="InterPro" id="IPR010809">
    <property type="entry name" value="FliD_C"/>
</dbReference>
<comment type="similarity">
    <text evidence="2">Belongs to the FliD family.</text>
</comment>
<dbReference type="InterPro" id="IPR040026">
    <property type="entry name" value="FliD"/>
</dbReference>
<evidence type="ECO:0000256" key="7">
    <source>
        <dbReference type="ARBA" id="ARBA00033192"/>
    </source>
</evidence>
<evidence type="ECO:0000256" key="2">
    <source>
        <dbReference type="ARBA" id="ARBA00009764"/>
    </source>
</evidence>
<dbReference type="GO" id="GO:0009424">
    <property type="term" value="C:bacterial-type flagellum hook"/>
    <property type="evidence" value="ECO:0007669"/>
    <property type="project" value="InterPro"/>
</dbReference>
<evidence type="ECO:0000313" key="11">
    <source>
        <dbReference type="EMBL" id="GGX50617.1"/>
    </source>
</evidence>
<feature type="domain" description="Flagellar hook-associated protein 2 C-terminal" evidence="10">
    <location>
        <begin position="1237"/>
        <end position="1308"/>
    </location>
</feature>
<name>A0A918N940_9GAMM</name>
<dbReference type="EMBL" id="BMXR01000004">
    <property type="protein sequence ID" value="GGX50617.1"/>
    <property type="molecule type" value="Genomic_DNA"/>
</dbReference>
<dbReference type="Pfam" id="PF02465">
    <property type="entry name" value="FliD_N"/>
    <property type="match status" value="1"/>
</dbReference>
<comment type="subunit">
    <text evidence="3">Homopentamer.</text>
</comment>
<feature type="domain" description="Flagellar hook-associated protein 2 C-terminal" evidence="10">
    <location>
        <begin position="266"/>
        <end position="423"/>
    </location>
</feature>
<evidence type="ECO:0000313" key="12">
    <source>
        <dbReference type="Proteomes" id="UP000626148"/>
    </source>
</evidence>
<comment type="subcellular location">
    <subcellularLocation>
        <location evidence="1">Bacterial flagellum</location>
    </subcellularLocation>
</comment>
<protein>
    <recommendedName>
        <fullName evidence="7">Filament cap protein</fullName>
    </recommendedName>
    <alternativeName>
        <fullName evidence="6">Flagellar cap protein</fullName>
    </alternativeName>
</protein>
<feature type="domain" description="Flagellar hook-associated protein 2 N-terminal" evidence="9">
    <location>
        <begin position="39"/>
        <end position="136"/>
    </location>
</feature>
<proteinExistence type="inferred from homology"/>
<comment type="caution">
    <text evidence="11">The sequence shown here is derived from an EMBL/GenBank/DDBJ whole genome shotgun (WGS) entry which is preliminary data.</text>
</comment>
<dbReference type="GO" id="GO:0007155">
    <property type="term" value="P:cell adhesion"/>
    <property type="evidence" value="ECO:0007669"/>
    <property type="project" value="InterPro"/>
</dbReference>
<reference evidence="11" key="2">
    <citation type="submission" date="2020-09" db="EMBL/GenBank/DDBJ databases">
        <authorList>
            <person name="Sun Q."/>
            <person name="Kim S."/>
        </authorList>
    </citation>
    <scope>NUCLEOTIDE SEQUENCE</scope>
    <source>
        <strain evidence="11">KCTC 22169</strain>
    </source>
</reference>
<dbReference type="GO" id="GO:0071973">
    <property type="term" value="P:bacterial-type flagellum-dependent cell motility"/>
    <property type="evidence" value="ECO:0007669"/>
    <property type="project" value="TreeGrafter"/>
</dbReference>
<evidence type="ECO:0000256" key="6">
    <source>
        <dbReference type="ARBA" id="ARBA00033074"/>
    </source>
</evidence>
<dbReference type="InterPro" id="IPR003481">
    <property type="entry name" value="FliD_N"/>
</dbReference>
<dbReference type="PANTHER" id="PTHR30288:SF0">
    <property type="entry name" value="FLAGELLAR HOOK-ASSOCIATED PROTEIN 2"/>
    <property type="match status" value="1"/>
</dbReference>
<dbReference type="GO" id="GO:0009421">
    <property type="term" value="C:bacterial-type flagellum filament cap"/>
    <property type="evidence" value="ECO:0007669"/>
    <property type="project" value="InterPro"/>
</dbReference>
<evidence type="ECO:0000256" key="1">
    <source>
        <dbReference type="ARBA" id="ARBA00004365"/>
    </source>
</evidence>
<reference evidence="11" key="1">
    <citation type="journal article" date="2014" name="Int. J. Syst. Evol. Microbiol.">
        <title>Complete genome sequence of Corynebacterium casei LMG S-19264T (=DSM 44701T), isolated from a smear-ripened cheese.</title>
        <authorList>
            <consortium name="US DOE Joint Genome Institute (JGI-PGF)"/>
            <person name="Walter F."/>
            <person name="Albersmeier A."/>
            <person name="Kalinowski J."/>
            <person name="Ruckert C."/>
        </authorList>
    </citation>
    <scope>NUCLEOTIDE SEQUENCE</scope>
    <source>
        <strain evidence="11">KCTC 22169</strain>
    </source>
</reference>
<dbReference type="InterPro" id="IPR010810">
    <property type="entry name" value="Flagellin_hook_IN_motif"/>
</dbReference>
<dbReference type="Pfam" id="PF07195">
    <property type="entry name" value="FliD_C"/>
    <property type="match status" value="2"/>
</dbReference>
<keyword evidence="5" id="KW-0975">Bacterial flagellum</keyword>
<dbReference type="Proteomes" id="UP000626148">
    <property type="component" value="Unassembled WGS sequence"/>
</dbReference>
<gene>
    <name evidence="11" type="ORF">GCM10007392_17230</name>
</gene>
<feature type="coiled-coil region" evidence="8">
    <location>
        <begin position="1265"/>
        <end position="1292"/>
    </location>
</feature>
<keyword evidence="4 8" id="KW-0175">Coiled coil</keyword>
<evidence type="ECO:0000256" key="5">
    <source>
        <dbReference type="ARBA" id="ARBA00023143"/>
    </source>
</evidence>
<sequence>MLSAPADTRDILSLFWGVPKPTTLTGETMASIESLGIGSGLLTSDLVDQIIAAEREATDLRLDRREAEVESKITAYGEIRNVLGNVQSAAAGLSSSNLIQGTTATSSDESALTATTNSTADPGNYRVAVDQVASSHTLASKAYNSVSDTVGTGTLTFKLGTTSYDSGTGDYTGFEQDADYTPVSIDITSENNTLSGIRDSINKDVEGVTASIVYDGSGYRLLLTSDETGDSSSMEITASGDAGLQGLAYNAAQNDPASNMTETQRGEDAILRVNGLEIRSESNQVDEVIKGVTLNANQVTDGTVNLNVSRNTGSVADKMEAFVEAYNQFRTVYDEVNKFDPEEQVAGLLLGDSTLRSVYSQVRGSLNAIVEGLTGADFRSLTDVGLETDQNDGFKLTFNRTEFEAALNANADAMAGLLANQQTPTDSQIRYVTQSDKTQPGTYDINIEQAATQATWSGLSSDALAFGSDLVIGGSNDEFSLELNGTSRTVNLEQGSYSTGDDLALMIQNSVNSAFEGTGQTATINFDAANQSLSIVSSKFGSASTVNISGVDATLADTLGLAPAGQGQVSGQYFSSLSDAGFGATTLPGTQAVSEDQGIDFSTNTVSFDMTLGGTAADGTHTITLDEDWADVLDTDGNVSVDRDREDVLTYIQSELNNAGLNGVVSAEFNSANRLVFSTDPAAGSQSITLSNINATGVDYLGLQAGGGNSGVTLSSDAEFSLSYSNRLSDVTSGTIAVPAGTYETGADLAAAIQSQVNADAAVAAGAAGATTTKGSRDLTNPIDFTSDPAQFQLNLNGSDHTVDVTANGVDNLDSIQQAIDAELGAGVVTASLDSGGLVLTTDATGSTEQLEITKDGLGATTAAGSVDLSTGVDFSASPANFSLTVDGVDIDVTVDGDGTQGSNDAESNLAAIQQALDTALTSAGGGGEFQAGDVVARLDAGNQLYFETLSKNGVKTESTFGADASIELKNTDANAQSVLGLADQGPNINGADEFGLALGSYQGVDADSTVSYEQNDDGNGRFVVSFGNDTQVEFTAVNTVAAAQLGFGLPTGSESDPERGQDVKGTINGVEATGSGQYLTAREGSEAATNGYLLGGPGADFTSPVTIDNSNDNMTVVIDGTESGTITLDAGVYTTGDALAAELKKQINADATLQAAGKSVDVQYDEDTNVFGIFSVSKGKESTVRVSAIDTAAIDVFGMTTSTQGVDGKEAEGEPDPAAGLMLRVTGSKTGDRGSITLVEGIFAKMDKTLDSILGSNGLVTRREEALEDNADDIKEDRSDLDARIAAMEARLKSKFLYNDKIISQLKSTEDFLTQQFEALAAANSKK</sequence>